<dbReference type="InterPro" id="IPR014729">
    <property type="entry name" value="Rossmann-like_a/b/a_fold"/>
</dbReference>
<comment type="catalytic activity">
    <reaction evidence="8 9">
        <text>tRNA(Arg) + L-arginine + ATP = L-arginyl-tRNA(Arg) + AMP + diphosphate</text>
        <dbReference type="Rhea" id="RHEA:20301"/>
        <dbReference type="Rhea" id="RHEA-COMP:9658"/>
        <dbReference type="Rhea" id="RHEA-COMP:9673"/>
        <dbReference type="ChEBI" id="CHEBI:30616"/>
        <dbReference type="ChEBI" id="CHEBI:32682"/>
        <dbReference type="ChEBI" id="CHEBI:33019"/>
        <dbReference type="ChEBI" id="CHEBI:78442"/>
        <dbReference type="ChEBI" id="CHEBI:78513"/>
        <dbReference type="ChEBI" id="CHEBI:456215"/>
        <dbReference type="EC" id="6.1.1.19"/>
    </reaction>
</comment>
<dbReference type="InterPro" id="IPR035684">
    <property type="entry name" value="ArgRS_core"/>
</dbReference>
<dbReference type="SUPFAM" id="SSF55190">
    <property type="entry name" value="Arginyl-tRNA synthetase (ArgRS), N-terminal 'additional' domain"/>
    <property type="match status" value="1"/>
</dbReference>
<dbReference type="EMBL" id="CP025057">
    <property type="protein sequence ID" value="AUB32176.1"/>
    <property type="molecule type" value="Genomic_DNA"/>
</dbReference>
<keyword evidence="2 9" id="KW-0963">Cytoplasm</keyword>
<dbReference type="Pfam" id="PF03485">
    <property type="entry name" value="Arg_tRNA_synt_N"/>
    <property type="match status" value="1"/>
</dbReference>
<dbReference type="InterPro" id="IPR036695">
    <property type="entry name" value="Arg-tRNA-synth_N_sf"/>
</dbReference>
<evidence type="ECO:0000256" key="7">
    <source>
        <dbReference type="ARBA" id="ARBA00023146"/>
    </source>
</evidence>
<dbReference type="GO" id="GO:0004814">
    <property type="term" value="F:arginine-tRNA ligase activity"/>
    <property type="evidence" value="ECO:0007669"/>
    <property type="project" value="UniProtKB-UniRule"/>
</dbReference>
<dbReference type="SUPFAM" id="SSF52374">
    <property type="entry name" value="Nucleotidylyl transferase"/>
    <property type="match status" value="1"/>
</dbReference>
<comment type="subunit">
    <text evidence="9">Monomer.</text>
</comment>
<keyword evidence="4 9" id="KW-0547">Nucleotide-binding</keyword>
<evidence type="ECO:0000259" key="13">
    <source>
        <dbReference type="SMART" id="SM01016"/>
    </source>
</evidence>
<dbReference type="SMART" id="SM00836">
    <property type="entry name" value="DALR_1"/>
    <property type="match status" value="1"/>
</dbReference>
<feature type="domain" description="DALR anticodon binding" evidence="12">
    <location>
        <begin position="435"/>
        <end position="551"/>
    </location>
</feature>
<evidence type="ECO:0000256" key="1">
    <source>
        <dbReference type="ARBA" id="ARBA00005594"/>
    </source>
</evidence>
<organism evidence="14 15">
    <name type="scientific">Spiroplasma floricola 23-6</name>
    <dbReference type="NCBI Taxonomy" id="1336749"/>
    <lineage>
        <taxon>Bacteria</taxon>
        <taxon>Bacillati</taxon>
        <taxon>Mycoplasmatota</taxon>
        <taxon>Mollicutes</taxon>
        <taxon>Entomoplasmatales</taxon>
        <taxon>Spiroplasmataceae</taxon>
        <taxon>Spiroplasma</taxon>
    </lineage>
</organism>
<dbReference type="EC" id="6.1.1.19" evidence="9"/>
<dbReference type="AlphaFoldDB" id="A0A2K8SFF8"/>
<comment type="subcellular location">
    <subcellularLocation>
        <location evidence="9">Cytoplasm</location>
    </subcellularLocation>
</comment>
<evidence type="ECO:0000256" key="2">
    <source>
        <dbReference type="ARBA" id="ARBA00022490"/>
    </source>
</evidence>
<evidence type="ECO:0000256" key="5">
    <source>
        <dbReference type="ARBA" id="ARBA00022840"/>
    </source>
</evidence>
<proteinExistence type="inferred from homology"/>
<dbReference type="Gene3D" id="1.10.730.10">
    <property type="entry name" value="Isoleucyl-tRNA Synthetase, Domain 1"/>
    <property type="match status" value="1"/>
</dbReference>
<dbReference type="NCBIfam" id="TIGR00456">
    <property type="entry name" value="argS"/>
    <property type="match status" value="1"/>
</dbReference>
<dbReference type="GO" id="GO:0006420">
    <property type="term" value="P:arginyl-tRNA aminoacylation"/>
    <property type="evidence" value="ECO:0007669"/>
    <property type="project" value="UniProtKB-UniRule"/>
</dbReference>
<dbReference type="HAMAP" id="MF_00123">
    <property type="entry name" value="Arg_tRNA_synth"/>
    <property type="match status" value="1"/>
</dbReference>
<dbReference type="Gene3D" id="3.40.50.620">
    <property type="entry name" value="HUPs"/>
    <property type="match status" value="1"/>
</dbReference>
<evidence type="ECO:0000256" key="3">
    <source>
        <dbReference type="ARBA" id="ARBA00022598"/>
    </source>
</evidence>
<dbReference type="InterPro" id="IPR001412">
    <property type="entry name" value="aa-tRNA-synth_I_CS"/>
</dbReference>
<dbReference type="OrthoDB" id="9805987at2"/>
<protein>
    <recommendedName>
        <fullName evidence="9">Arginine--tRNA ligase</fullName>
        <ecNumber evidence="9">6.1.1.19</ecNumber>
    </recommendedName>
    <alternativeName>
        <fullName evidence="9">Arginyl-tRNA synthetase</fullName>
        <shortName evidence="9">ArgRS</shortName>
    </alternativeName>
</protein>
<keyword evidence="3 9" id="KW-0436">Ligase</keyword>
<dbReference type="InterPro" id="IPR005148">
    <property type="entry name" value="Arg-tRNA-synth_N"/>
</dbReference>
<keyword evidence="11" id="KW-0175">Coiled coil</keyword>
<evidence type="ECO:0000256" key="4">
    <source>
        <dbReference type="ARBA" id="ARBA00022741"/>
    </source>
</evidence>
<dbReference type="InterPro" id="IPR008909">
    <property type="entry name" value="DALR_anticod-bd"/>
</dbReference>
<dbReference type="RefSeq" id="WP_100917118.1">
    <property type="nucleotide sequence ID" value="NZ_CP025057.1"/>
</dbReference>
<keyword evidence="5 9" id="KW-0067">ATP-binding</keyword>
<dbReference type="InterPro" id="IPR001278">
    <property type="entry name" value="Arg-tRNA-ligase"/>
</dbReference>
<evidence type="ECO:0000256" key="8">
    <source>
        <dbReference type="ARBA" id="ARBA00049339"/>
    </source>
</evidence>
<dbReference type="InterPro" id="IPR009080">
    <property type="entry name" value="tRNAsynth_Ia_anticodon-bd"/>
</dbReference>
<dbReference type="Pfam" id="PF00750">
    <property type="entry name" value="tRNA-synt_1d"/>
    <property type="match status" value="1"/>
</dbReference>
<dbReference type="GO" id="GO:0005737">
    <property type="term" value="C:cytoplasm"/>
    <property type="evidence" value="ECO:0007669"/>
    <property type="project" value="UniProtKB-SubCell"/>
</dbReference>
<name>A0A2K8SFF8_9MOLU</name>
<sequence>MNILINKIKLIIKNSIEKLNLKGTIIVERPKLVQNADFATNFALINAKLNSSNPIQIAEKIVNDIKDNELFESVEFIKPGFINFKINKVFLSEVIEQIIKEGNNFGKSKSKNEKYNLELVSANPTGYLHVGHARNGAIGDSVAKILKFAGYDVETEYYTNDAGNQINISAATLFYHYKKILNLPVEKPEETYGGDMYNEIAQKFVDEYKDEFKDVEIVDNKINDEKVNNIFKQKSIELFMKEIKKQLKDLDVNIDFYSSEAKMYENNSINKIIDKYKKLDASYEKDNALWLKTTQFGDDKDRVIRKSDGTFTYITPDIASHSDRIKRSKANKYINFWGGDHHGYIIRLRSGLALLGYDFDLVDIDMIQMVRLMKDGQEYKMSKRRGTAVWLVDLLEMVGKDAIRYMLVSKTPSSHMEFDLDMAVQRNSTNPVYYAQYATARCNKIIKSFNNLNLKVNKEIIYESQKEKELIILLDSFNSVIEYAASSRLPNIVCDYIQTLAKTFHSYYSETKILDNNNEQLSNQRILLVKSIYQVLSNAFNLIGIEVKDSM</sequence>
<dbReference type="SMART" id="SM01016">
    <property type="entry name" value="Arg_tRNA_synt_N"/>
    <property type="match status" value="1"/>
</dbReference>
<dbReference type="PANTHER" id="PTHR11956">
    <property type="entry name" value="ARGINYL-TRNA SYNTHETASE"/>
    <property type="match status" value="1"/>
</dbReference>
<keyword evidence="6 9" id="KW-0648">Protein biosynthesis</keyword>
<dbReference type="PRINTS" id="PR01038">
    <property type="entry name" value="TRNASYNTHARG"/>
</dbReference>
<dbReference type="Gene3D" id="3.30.1360.70">
    <property type="entry name" value="Arginyl tRNA synthetase N-terminal domain"/>
    <property type="match status" value="1"/>
</dbReference>
<evidence type="ECO:0000256" key="10">
    <source>
        <dbReference type="RuleBase" id="RU363038"/>
    </source>
</evidence>
<reference evidence="14 15" key="1">
    <citation type="submission" date="2017-12" db="EMBL/GenBank/DDBJ databases">
        <title>Complete genome sequence of Spiroplasma floricola 23-6 (ATCC 29989).</title>
        <authorList>
            <person name="Tsai Y.-M."/>
            <person name="Wu P.-S."/>
            <person name="Lo W.-S."/>
            <person name="Kuo C.-H."/>
        </authorList>
    </citation>
    <scope>NUCLEOTIDE SEQUENCE [LARGE SCALE GENOMIC DNA]</scope>
    <source>
        <strain evidence="14 15">23-6</strain>
    </source>
</reference>
<feature type="short sequence motif" description="'HIGH' region" evidence="9">
    <location>
        <begin position="122"/>
        <end position="132"/>
    </location>
</feature>
<evidence type="ECO:0000256" key="9">
    <source>
        <dbReference type="HAMAP-Rule" id="MF_00123"/>
    </source>
</evidence>
<comment type="similarity">
    <text evidence="1 9 10">Belongs to the class-I aminoacyl-tRNA synthetase family.</text>
</comment>
<feature type="coiled-coil region" evidence="11">
    <location>
        <begin position="240"/>
        <end position="267"/>
    </location>
</feature>
<dbReference type="GO" id="GO:0005524">
    <property type="term" value="F:ATP binding"/>
    <property type="evidence" value="ECO:0007669"/>
    <property type="project" value="UniProtKB-UniRule"/>
</dbReference>
<dbReference type="Proteomes" id="UP000231823">
    <property type="component" value="Chromosome"/>
</dbReference>
<evidence type="ECO:0000256" key="6">
    <source>
        <dbReference type="ARBA" id="ARBA00022917"/>
    </source>
</evidence>
<gene>
    <name evidence="9 14" type="primary">argS</name>
    <name evidence="14" type="ORF">SFLOR_v1c11300</name>
</gene>
<evidence type="ECO:0000256" key="11">
    <source>
        <dbReference type="SAM" id="Coils"/>
    </source>
</evidence>
<dbReference type="PANTHER" id="PTHR11956:SF5">
    <property type="entry name" value="ARGININE--TRNA LIGASE, CYTOPLASMIC"/>
    <property type="match status" value="1"/>
</dbReference>
<keyword evidence="7 9" id="KW-0030">Aminoacyl-tRNA synthetase</keyword>
<feature type="domain" description="Arginyl tRNA synthetase N-terminal" evidence="13">
    <location>
        <begin position="6"/>
        <end position="86"/>
    </location>
</feature>
<accession>A0A2K8SFF8</accession>
<dbReference type="KEGG" id="sfz:SFLOR_v1c11300"/>
<keyword evidence="15" id="KW-1185">Reference proteome</keyword>
<evidence type="ECO:0000259" key="12">
    <source>
        <dbReference type="SMART" id="SM00836"/>
    </source>
</evidence>
<dbReference type="PROSITE" id="PS00178">
    <property type="entry name" value="AA_TRNA_LIGASE_I"/>
    <property type="match status" value="1"/>
</dbReference>
<dbReference type="SUPFAM" id="SSF47323">
    <property type="entry name" value="Anticodon-binding domain of a subclass of class I aminoacyl-tRNA synthetases"/>
    <property type="match status" value="1"/>
</dbReference>
<dbReference type="CDD" id="cd00671">
    <property type="entry name" value="ArgRS_core"/>
    <property type="match status" value="1"/>
</dbReference>
<evidence type="ECO:0000313" key="15">
    <source>
        <dbReference type="Proteomes" id="UP000231823"/>
    </source>
</evidence>
<evidence type="ECO:0000313" key="14">
    <source>
        <dbReference type="EMBL" id="AUB32176.1"/>
    </source>
</evidence>